<dbReference type="GO" id="GO:0006412">
    <property type="term" value="P:translation"/>
    <property type="evidence" value="ECO:0007669"/>
    <property type="project" value="UniProtKB-ARBA"/>
</dbReference>
<keyword evidence="6 10" id="KW-0479">Metal-binding</keyword>
<proteinExistence type="inferred from homology"/>
<dbReference type="PANTHER" id="PTHR10853:SF0">
    <property type="entry name" value="PROTEIN PELOTA HOMOLOG"/>
    <property type="match status" value="1"/>
</dbReference>
<evidence type="ECO:0000256" key="9">
    <source>
        <dbReference type="ARBA" id="ARBA00023306"/>
    </source>
</evidence>
<comment type="function">
    <text evidence="10">Component of the Dom34-Hbs1 complex, a complex that recognizes stalled ribosomes and triggers the No-Go Decay (NGD) pathway (PubMed:20890290). In the Dom34-Hbs1 complex, dom34 recognizes ribosomes stalled at the 3' end of an mRNA and engages stalled ribosomes by destabilizing mRNA in the mRNA channel. Following ribosome-binding, the Dom34-Hbs1 complex promotes the disassembly of stalled ribosomes, followed by degradation of damaged mRNAs as part of the NGD pathway.</text>
</comment>
<dbReference type="InterPro" id="IPR042226">
    <property type="entry name" value="eFR1_2_sf"/>
</dbReference>
<dbReference type="InterPro" id="IPR005142">
    <property type="entry name" value="eRF1_3"/>
</dbReference>
<dbReference type="GO" id="GO:0070966">
    <property type="term" value="P:nuclear-transcribed mRNA catabolic process, no-go decay"/>
    <property type="evidence" value="ECO:0007669"/>
    <property type="project" value="InterPro"/>
</dbReference>
<dbReference type="GO" id="GO:0070651">
    <property type="term" value="P:nonfunctional rRNA decay"/>
    <property type="evidence" value="ECO:0007669"/>
    <property type="project" value="TreeGrafter"/>
</dbReference>
<keyword evidence="9" id="KW-0131">Cell cycle</keyword>
<dbReference type="GO" id="GO:0046872">
    <property type="term" value="F:metal ion binding"/>
    <property type="evidence" value="ECO:0007669"/>
    <property type="project" value="UniProtKB-KW"/>
</dbReference>
<dbReference type="eggNOG" id="KOG2869">
    <property type="taxonomic scope" value="Eukaryota"/>
</dbReference>
<dbReference type="InterPro" id="IPR005140">
    <property type="entry name" value="eRF1_Pelota-like_N"/>
</dbReference>
<evidence type="ECO:0000256" key="11">
    <source>
        <dbReference type="SAM" id="MobiDB-lite"/>
    </source>
</evidence>
<dbReference type="GeneID" id="96903073"/>
<evidence type="ECO:0000313" key="14">
    <source>
        <dbReference type="Proteomes" id="UP000001640"/>
    </source>
</evidence>
<dbReference type="Proteomes" id="UP000001640">
    <property type="component" value="Chromosome 3"/>
</dbReference>
<dbReference type="GO" id="GO:0005737">
    <property type="term" value="C:cytoplasm"/>
    <property type="evidence" value="ECO:0007669"/>
    <property type="project" value="UniProtKB-SubCell"/>
</dbReference>
<dbReference type="OrthoDB" id="10249111at2759"/>
<evidence type="ECO:0000313" key="13">
    <source>
        <dbReference type="EMBL" id="CCC69492.1"/>
    </source>
</evidence>
<dbReference type="SUPFAM" id="SSF55315">
    <property type="entry name" value="L30e-like"/>
    <property type="match status" value="1"/>
</dbReference>
<dbReference type="InterPro" id="IPR038069">
    <property type="entry name" value="Pelota/DOM34_N"/>
</dbReference>
<protein>
    <recommendedName>
        <fullName evidence="10">Protein DOM34 homolog</fullName>
    </recommendedName>
</protein>
<keyword evidence="8" id="KW-0469">Meiosis</keyword>
<dbReference type="SUPFAM" id="SSF159065">
    <property type="entry name" value="Dom34/Pelota N-terminal domain-like"/>
    <property type="match status" value="1"/>
</dbReference>
<dbReference type="NCBIfam" id="TIGR00111">
    <property type="entry name" value="pelota"/>
    <property type="match status" value="1"/>
</dbReference>
<evidence type="ECO:0000256" key="6">
    <source>
        <dbReference type="ARBA" id="ARBA00022723"/>
    </source>
</evidence>
<reference key="2">
    <citation type="submission" date="2011-08" db="EMBL/GenBank/DDBJ databases">
        <title>Genome sequence of Naumovozyma castellii.</title>
        <authorList>
            <person name="Gordon J.L."/>
            <person name="Armisen D."/>
            <person name="Proux-Wera E."/>
            <person name="OhEigeartaigh S.S."/>
            <person name="Byrne K.P."/>
            <person name="Wolfe K.H."/>
        </authorList>
    </citation>
    <scope>NUCLEOTIDE SEQUENCE</scope>
    <source>
        <strain>Type strain:CBS 4309</strain>
    </source>
</reference>
<dbReference type="KEGG" id="ncs:NCAS_0C05020"/>
<dbReference type="InParanoid" id="G0VDD0"/>
<dbReference type="Pfam" id="PF03464">
    <property type="entry name" value="eRF1_2"/>
    <property type="match status" value="1"/>
</dbReference>
<feature type="compositionally biased region" description="Basic and acidic residues" evidence="11">
    <location>
        <begin position="396"/>
        <end position="406"/>
    </location>
</feature>
<dbReference type="SUPFAM" id="SSF53137">
    <property type="entry name" value="Translational machinery components"/>
    <property type="match status" value="1"/>
</dbReference>
<dbReference type="EMBL" id="HE576754">
    <property type="protein sequence ID" value="CCC69492.1"/>
    <property type="molecule type" value="Genomic_DNA"/>
</dbReference>
<feature type="domain" description="eRF1/Pelota-like N-terminal" evidence="12">
    <location>
        <begin position="1"/>
        <end position="134"/>
    </location>
</feature>
<dbReference type="GO" id="GO:1990533">
    <property type="term" value="C:Dom34-Hbs1 complex"/>
    <property type="evidence" value="ECO:0007669"/>
    <property type="project" value="UniProtKB-ARBA"/>
</dbReference>
<comment type="subcellular location">
    <subcellularLocation>
        <location evidence="2 10">Cytoplasm</location>
    </subcellularLocation>
</comment>
<dbReference type="InterPro" id="IPR004405">
    <property type="entry name" value="TF_pelota"/>
</dbReference>
<dbReference type="SMART" id="SM01194">
    <property type="entry name" value="eRF1_1"/>
    <property type="match status" value="1"/>
</dbReference>
<keyword evidence="4 10" id="KW-0963">Cytoplasm</keyword>
<dbReference type="AlphaFoldDB" id="G0VDD0"/>
<dbReference type="GO" id="GO:0051301">
    <property type="term" value="P:cell division"/>
    <property type="evidence" value="ECO:0007669"/>
    <property type="project" value="UniProtKB-KW"/>
</dbReference>
<dbReference type="Gene3D" id="3.30.1330.30">
    <property type="match status" value="1"/>
</dbReference>
<feature type="compositionally biased region" description="Acidic residues" evidence="11">
    <location>
        <begin position="382"/>
        <end position="395"/>
    </location>
</feature>
<dbReference type="Gene3D" id="3.30.420.60">
    <property type="entry name" value="eRF1 domain 2"/>
    <property type="match status" value="1"/>
</dbReference>
<evidence type="ECO:0000256" key="8">
    <source>
        <dbReference type="ARBA" id="ARBA00023254"/>
    </source>
</evidence>
<evidence type="ECO:0000259" key="12">
    <source>
        <dbReference type="SMART" id="SM01194"/>
    </source>
</evidence>
<feature type="region of interest" description="Disordered" evidence="11">
    <location>
        <begin position="382"/>
        <end position="414"/>
    </location>
</feature>
<evidence type="ECO:0000256" key="10">
    <source>
        <dbReference type="RuleBase" id="RU362019"/>
    </source>
</evidence>
<comment type="similarity">
    <text evidence="3 10">Belongs to the eukaryotic release factor 1 family. Pelota subfamily.</text>
</comment>
<dbReference type="Gene3D" id="2.30.30.870">
    <property type="entry name" value="Pelota, domain A"/>
    <property type="match status" value="1"/>
</dbReference>
<evidence type="ECO:0000256" key="4">
    <source>
        <dbReference type="ARBA" id="ARBA00022490"/>
    </source>
</evidence>
<reference evidence="13 14" key="1">
    <citation type="journal article" date="2011" name="Proc. Natl. Acad. Sci. U.S.A.">
        <title>Evolutionary erosion of yeast sex chromosomes by mating-type switching accidents.</title>
        <authorList>
            <person name="Gordon J.L."/>
            <person name="Armisen D."/>
            <person name="Proux-Wera E."/>
            <person name="Oheigeartaigh S.S."/>
            <person name="Byrne K.P."/>
            <person name="Wolfe K.H."/>
        </authorList>
    </citation>
    <scope>NUCLEOTIDE SEQUENCE [LARGE SCALE GENOMIC DNA]</scope>
    <source>
        <strain evidence="14">ATCC 76901 / BCRC 22586 / CBS 4309 / NBRC 1992 / NRRL Y-12630</strain>
    </source>
</reference>
<accession>G0VDD0</accession>
<keyword evidence="7" id="KW-0498">Mitosis</keyword>
<dbReference type="OMA" id="LKMIILC"/>
<name>G0VDD0_NAUCA</name>
<comment type="cofactor">
    <cofactor evidence="1 10">
        <name>a divalent metal cation</name>
        <dbReference type="ChEBI" id="CHEBI:60240"/>
    </cofactor>
</comment>
<dbReference type="RefSeq" id="XP_003675856.1">
    <property type="nucleotide sequence ID" value="XM_003675808.1"/>
</dbReference>
<evidence type="ECO:0000256" key="2">
    <source>
        <dbReference type="ARBA" id="ARBA00004496"/>
    </source>
</evidence>
<evidence type="ECO:0000256" key="5">
    <source>
        <dbReference type="ARBA" id="ARBA00022618"/>
    </source>
</evidence>
<dbReference type="STRING" id="1064592.G0VDD0"/>
<evidence type="ECO:0000256" key="1">
    <source>
        <dbReference type="ARBA" id="ARBA00001968"/>
    </source>
</evidence>
<dbReference type="Pfam" id="PF03465">
    <property type="entry name" value="eRF1_3"/>
    <property type="match status" value="1"/>
</dbReference>
<dbReference type="GO" id="GO:0070481">
    <property type="term" value="P:nuclear-transcribed mRNA catabolic process, non-stop decay"/>
    <property type="evidence" value="ECO:0007669"/>
    <property type="project" value="InterPro"/>
</dbReference>
<gene>
    <name evidence="13" type="primary">NCAS0C05020</name>
    <name evidence="13" type="ordered locus">NCAS_0C05020</name>
</gene>
<dbReference type="InterPro" id="IPR005141">
    <property type="entry name" value="eRF1_2"/>
</dbReference>
<dbReference type="InterPro" id="IPR029064">
    <property type="entry name" value="Ribosomal_eL30-like_sf"/>
</dbReference>
<dbReference type="FunFam" id="3.30.1330.30:FF:000008">
    <property type="entry name" value="Protein pelota homolog"/>
    <property type="match status" value="1"/>
</dbReference>
<dbReference type="GO" id="GO:0032790">
    <property type="term" value="P:ribosome disassembly"/>
    <property type="evidence" value="ECO:0007669"/>
    <property type="project" value="TreeGrafter"/>
</dbReference>
<evidence type="ECO:0000256" key="3">
    <source>
        <dbReference type="ARBA" id="ARBA00009504"/>
    </source>
</evidence>
<dbReference type="GO" id="GO:0071025">
    <property type="term" value="P:RNA surveillance"/>
    <property type="evidence" value="ECO:0007669"/>
    <property type="project" value="InterPro"/>
</dbReference>
<evidence type="ECO:0000256" key="7">
    <source>
        <dbReference type="ARBA" id="ARBA00022776"/>
    </source>
</evidence>
<dbReference type="PANTHER" id="PTHR10853">
    <property type="entry name" value="PELOTA"/>
    <property type="match status" value="1"/>
</dbReference>
<dbReference type="HOGENOM" id="CLU_023334_3_1_1"/>
<dbReference type="Pfam" id="PF26356">
    <property type="entry name" value="Pelota_N"/>
    <property type="match status" value="1"/>
</dbReference>
<keyword evidence="5" id="KW-0132">Cell division</keyword>
<dbReference type="GO" id="GO:0051321">
    <property type="term" value="P:meiotic cell cycle"/>
    <property type="evidence" value="ECO:0007669"/>
    <property type="project" value="UniProtKB-KW"/>
</dbReference>
<organism evidence="13 14">
    <name type="scientific">Naumovozyma castellii</name>
    <name type="common">Yeast</name>
    <name type="synonym">Saccharomyces castellii</name>
    <dbReference type="NCBI Taxonomy" id="27288"/>
    <lineage>
        <taxon>Eukaryota</taxon>
        <taxon>Fungi</taxon>
        <taxon>Dikarya</taxon>
        <taxon>Ascomycota</taxon>
        <taxon>Saccharomycotina</taxon>
        <taxon>Saccharomycetes</taxon>
        <taxon>Saccharomycetales</taxon>
        <taxon>Saccharomycetaceae</taxon>
        <taxon>Naumovozyma</taxon>
    </lineage>
</organism>
<keyword evidence="14" id="KW-1185">Reference proteome</keyword>
<dbReference type="FunFam" id="3.30.420.60:FF:000004">
    <property type="entry name" value="Protein DOM34 homolog"/>
    <property type="match status" value="1"/>
</dbReference>
<dbReference type="InterPro" id="IPR058547">
    <property type="entry name" value="Pelota_N"/>
</dbReference>
<dbReference type="FunCoup" id="G0VDD0">
    <property type="interactions" value="571"/>
</dbReference>
<sequence>MKIVSINKGPTEKSQTVITLVPEDKEDLFTIYQIIDKDDEVIFKKLFTSKREDAKKNNTDLVTLKLKILSNEFDMKDEYLRYKGVTVIDETGKANIDIALGKFLSFSIVYSHPLTIYKHHFNKYAEKLLKEACEMENKSDTAAVVLQEGISHVCLLTSSSTIMKQKVQFTLPKKKSATDIVKFDDKVESFYKATYEAMKKNFDFEELKMIILCSPGFYAKTLMEKVLKYAEEEQNKLILDNQMIFFVAHCSTGYLQGISEVLKNPEYASKLEDTKFSKNAMVMDKFLEHLEDEDDKAWYGEREIFKASRLEAIETLLVADTKLRSDNIATRERYLDLIDDVEMNGGKVIVFSTLHTSGEELDRLAGFACILKYPIADLDEGLTDEEEALEEEEEIEHERLDEESKGAKKLVPVA</sequence>